<dbReference type="InterPro" id="IPR043129">
    <property type="entry name" value="ATPase_NBD"/>
</dbReference>
<dbReference type="RefSeq" id="WP_089322875.1">
    <property type="nucleotide sequence ID" value="NZ_FZOB01000004.1"/>
</dbReference>
<dbReference type="SUPFAM" id="SSF53067">
    <property type="entry name" value="Actin-like ATPase domain"/>
    <property type="match status" value="2"/>
</dbReference>
<evidence type="ECO:0000259" key="1">
    <source>
        <dbReference type="Pfam" id="PF17989"/>
    </source>
</evidence>
<reference evidence="4" key="1">
    <citation type="submission" date="2017-06" db="EMBL/GenBank/DDBJ databases">
        <authorList>
            <person name="Varghese N."/>
            <person name="Submissions S."/>
        </authorList>
    </citation>
    <scope>NUCLEOTIDE SEQUENCE [LARGE SCALE GENOMIC DNA]</scope>
    <source>
        <strain evidence="4">DSM 15668</strain>
    </source>
</reference>
<accession>A0A238YR62</accession>
<name>A0A238YR62_9BACT</name>
<dbReference type="EMBL" id="FZOB01000004">
    <property type="protein sequence ID" value="SNR73635.1"/>
    <property type="molecule type" value="Genomic_DNA"/>
</dbReference>
<sequence length="298" mass="33722">MIIGLDVGFGRTKVCTEEKCFSFPSWVARHTPSADEEVETVSLFGEEYVVGEDAKYESSLIEISDIKDYLKYLPLFLKYVSQNLSETPEIIITGLPPKYRNYAEKVEKIIEDTEAAGKVIPQGMGIFFDVKGQVSQSEDILIIDIGYNTLDYIMLVKDERKQIGFRKRKSNTIDNFGINRAVLEFRNNLEDSYIKNLSLTRLNEIFINGKGRILNETVDFSKQRERAVNAYAEMVIGRLKTEVGDFIANVETIVIAGGGARFIKGEMIGRPDAFIPEKPEFSQARGYFVFGKTLGEEK</sequence>
<dbReference type="InterPro" id="IPR040607">
    <property type="entry name" value="ALP_N"/>
</dbReference>
<dbReference type="Gene3D" id="3.30.420.40">
    <property type="match status" value="2"/>
</dbReference>
<organism evidence="3 4">
    <name type="scientific">Desulfurobacterium atlanticum</name>
    <dbReference type="NCBI Taxonomy" id="240169"/>
    <lineage>
        <taxon>Bacteria</taxon>
        <taxon>Pseudomonadati</taxon>
        <taxon>Aquificota</taxon>
        <taxon>Aquificia</taxon>
        <taxon>Desulfurobacteriales</taxon>
        <taxon>Desulfurobacteriaceae</taxon>
        <taxon>Desulfurobacterium</taxon>
    </lineage>
</organism>
<dbReference type="Proteomes" id="UP000198405">
    <property type="component" value="Unassembled WGS sequence"/>
</dbReference>
<feature type="domain" description="Actin-like protein N-terminal" evidence="1">
    <location>
        <begin position="4"/>
        <end position="114"/>
    </location>
</feature>
<dbReference type="OrthoDB" id="143284at2"/>
<dbReference type="AlphaFoldDB" id="A0A238YR62"/>
<evidence type="ECO:0000313" key="3">
    <source>
        <dbReference type="EMBL" id="SNR73635.1"/>
    </source>
</evidence>
<keyword evidence="4" id="KW-1185">Reference proteome</keyword>
<evidence type="ECO:0000313" key="4">
    <source>
        <dbReference type="Proteomes" id="UP000198405"/>
    </source>
</evidence>
<dbReference type="Pfam" id="PF17989">
    <property type="entry name" value="ALP_N"/>
    <property type="match status" value="1"/>
</dbReference>
<feature type="domain" description="Actin homologue MreB-like C-terminal" evidence="2">
    <location>
        <begin position="142"/>
        <end position="265"/>
    </location>
</feature>
<proteinExistence type="predicted"/>
<protein>
    <submittedName>
        <fullName evidence="3">StbA protein</fullName>
    </submittedName>
</protein>
<dbReference type="Pfam" id="PF21522">
    <property type="entry name" value="MreB-like_C"/>
    <property type="match status" value="1"/>
</dbReference>
<evidence type="ECO:0000259" key="2">
    <source>
        <dbReference type="Pfam" id="PF21522"/>
    </source>
</evidence>
<dbReference type="InterPro" id="IPR049067">
    <property type="entry name" value="MreB-like_C"/>
</dbReference>
<gene>
    <name evidence="3" type="ORF">SAMN06265340_104129</name>
</gene>